<dbReference type="Proteomes" id="UP000307943">
    <property type="component" value="Unassembled WGS sequence"/>
</dbReference>
<dbReference type="AlphaFoldDB" id="A0A5C4SXT6"/>
<organism evidence="2 3">
    <name type="scientific">Paenibacillus hemerocallicola</name>
    <dbReference type="NCBI Taxonomy" id="1172614"/>
    <lineage>
        <taxon>Bacteria</taxon>
        <taxon>Bacillati</taxon>
        <taxon>Bacillota</taxon>
        <taxon>Bacilli</taxon>
        <taxon>Bacillales</taxon>
        <taxon>Paenibacillaceae</taxon>
        <taxon>Paenibacillus</taxon>
    </lineage>
</organism>
<dbReference type="OrthoDB" id="9811743at2"/>
<protein>
    <submittedName>
        <fullName evidence="2">SDR family oxidoreductase</fullName>
    </submittedName>
</protein>
<dbReference type="PANTHER" id="PTHR43245">
    <property type="entry name" value="BIFUNCTIONAL POLYMYXIN RESISTANCE PROTEIN ARNA"/>
    <property type="match status" value="1"/>
</dbReference>
<evidence type="ECO:0000313" key="2">
    <source>
        <dbReference type="EMBL" id="TNJ60641.1"/>
    </source>
</evidence>
<dbReference type="InterPro" id="IPR001509">
    <property type="entry name" value="Epimerase_deHydtase"/>
</dbReference>
<dbReference type="InterPro" id="IPR036291">
    <property type="entry name" value="NAD(P)-bd_dom_sf"/>
</dbReference>
<sequence length="347" mass="38838">MRTVLVTGAGGYIGSVLVPKLLAKGFKVKALDRYFFGTDKLEPHPNLVTIHEDSRRIREEHFAEVEAVIDLVALSNDPSGELFREATYQINHISRARTADMAKKLGVKTYILPSSCSIYGFQSPDVIVDEQSASNPLSTYAKANEKAEESVLPLADDRFTVAVMRQATVYGFSPRMRFDLAINGMTLGGWKNGVIPLMKDGSQWRPFVHVQDTTDVMCLLLDADPADVNGQIFNVGSNDNNYQLGPLGETIAQTLPKPVSIEWYGEPDHRSYRVSFDKIGRALGWKARWTAAEGAMEIYNALEAGRVPEFEQTITLNWYQELTKWHRIIRQTEMYGGMIDIRGADGR</sequence>
<dbReference type="CDD" id="cd08946">
    <property type="entry name" value="SDR_e"/>
    <property type="match status" value="1"/>
</dbReference>
<name>A0A5C4SXT6_9BACL</name>
<evidence type="ECO:0000259" key="1">
    <source>
        <dbReference type="Pfam" id="PF01370"/>
    </source>
</evidence>
<dbReference type="Gene3D" id="3.40.50.720">
    <property type="entry name" value="NAD(P)-binding Rossmann-like Domain"/>
    <property type="match status" value="1"/>
</dbReference>
<dbReference type="Pfam" id="PF01370">
    <property type="entry name" value="Epimerase"/>
    <property type="match status" value="1"/>
</dbReference>
<feature type="domain" description="NAD-dependent epimerase/dehydratase" evidence="1">
    <location>
        <begin position="4"/>
        <end position="236"/>
    </location>
</feature>
<dbReference type="PANTHER" id="PTHR43245:SF23">
    <property type="entry name" value="NAD(P)-BINDING DOMAIN-CONTAINING PROTEIN"/>
    <property type="match status" value="1"/>
</dbReference>
<evidence type="ECO:0000313" key="3">
    <source>
        <dbReference type="Proteomes" id="UP000307943"/>
    </source>
</evidence>
<keyword evidence="3" id="KW-1185">Reference proteome</keyword>
<reference evidence="2 3" key="1">
    <citation type="submission" date="2019-05" db="EMBL/GenBank/DDBJ databases">
        <title>We sequenced the genome of Paenibacillus hemerocallicola KCTC 33185 for further insight into its adaptation and study the phylogeny of Paenibacillus.</title>
        <authorList>
            <person name="Narsing Rao M.P."/>
        </authorList>
    </citation>
    <scope>NUCLEOTIDE SEQUENCE [LARGE SCALE GENOMIC DNA]</scope>
    <source>
        <strain evidence="2 3">KCTC 33185</strain>
    </source>
</reference>
<dbReference type="SUPFAM" id="SSF51735">
    <property type="entry name" value="NAD(P)-binding Rossmann-fold domains"/>
    <property type="match status" value="1"/>
</dbReference>
<dbReference type="InterPro" id="IPR050177">
    <property type="entry name" value="Lipid_A_modif_metabolic_enz"/>
</dbReference>
<dbReference type="EMBL" id="VDCQ01000082">
    <property type="protein sequence ID" value="TNJ60641.1"/>
    <property type="molecule type" value="Genomic_DNA"/>
</dbReference>
<proteinExistence type="predicted"/>
<gene>
    <name evidence="2" type="ORF">FE784_35795</name>
</gene>
<dbReference type="RefSeq" id="WP_139607035.1">
    <property type="nucleotide sequence ID" value="NZ_VDCQ01000082.1"/>
</dbReference>
<comment type="caution">
    <text evidence="2">The sequence shown here is derived from an EMBL/GenBank/DDBJ whole genome shotgun (WGS) entry which is preliminary data.</text>
</comment>
<accession>A0A5C4SXT6</accession>